<name>A0A1I7XZS9_9BILA</name>
<protein>
    <submittedName>
        <fullName evidence="2">DUF4371 domain-containing protein</fullName>
    </submittedName>
</protein>
<evidence type="ECO:0000313" key="1">
    <source>
        <dbReference type="Proteomes" id="UP000095287"/>
    </source>
</evidence>
<sequence length="149" mass="16752">MIRRKALSTKDEKRSFIVFNSAGLLEDLHNEIKGKLHRFDKNAEMSRDRTRVKRVSLALWNFFTVLMKGVPASGNIPKRSKVFVSADRTLNTFTSLPEKNSDLIQVMNGLIGTCSSGFPTAYSTTTSFQKKEKLYSPLSLSSSGCLLWL</sequence>
<dbReference type="AlphaFoldDB" id="A0A1I7XZS9"/>
<dbReference type="WBParaSite" id="L893_g11185.t1">
    <property type="protein sequence ID" value="L893_g11185.t1"/>
    <property type="gene ID" value="L893_g11185"/>
</dbReference>
<dbReference type="Proteomes" id="UP000095287">
    <property type="component" value="Unplaced"/>
</dbReference>
<proteinExistence type="predicted"/>
<reference evidence="2" key="1">
    <citation type="submission" date="2016-11" db="UniProtKB">
        <authorList>
            <consortium name="WormBaseParasite"/>
        </authorList>
    </citation>
    <scope>IDENTIFICATION</scope>
</reference>
<keyword evidence="1" id="KW-1185">Reference proteome</keyword>
<accession>A0A1I7XZS9</accession>
<evidence type="ECO:0000313" key="2">
    <source>
        <dbReference type="WBParaSite" id="L893_g11185.t1"/>
    </source>
</evidence>
<organism evidence="1 2">
    <name type="scientific">Steinernema glaseri</name>
    <dbReference type="NCBI Taxonomy" id="37863"/>
    <lineage>
        <taxon>Eukaryota</taxon>
        <taxon>Metazoa</taxon>
        <taxon>Ecdysozoa</taxon>
        <taxon>Nematoda</taxon>
        <taxon>Chromadorea</taxon>
        <taxon>Rhabditida</taxon>
        <taxon>Tylenchina</taxon>
        <taxon>Panagrolaimomorpha</taxon>
        <taxon>Strongyloidoidea</taxon>
        <taxon>Steinernematidae</taxon>
        <taxon>Steinernema</taxon>
    </lineage>
</organism>